<keyword evidence="2" id="KW-1185">Reference proteome</keyword>
<evidence type="ECO:0000313" key="1">
    <source>
        <dbReference type="EMBL" id="KAF2398190.1"/>
    </source>
</evidence>
<dbReference type="PROSITE" id="PS51257">
    <property type="entry name" value="PROKAR_LIPOPROTEIN"/>
    <property type="match status" value="1"/>
</dbReference>
<sequence>MLEKLHRCLEVSTKLRSRQYANTSVAWIISFSCRRCEARTLLRGCEPLFGLPNHSCLRSSLLSHMETPDRPSLAPIRITKYHLTGASVTQGLHVGDNWLVFTRAPFVAADVDSSKSRPFMTFSPRAYGKAIFHLESPRKLACSGAQASERIRLCL</sequence>
<proteinExistence type="predicted"/>
<gene>
    <name evidence="1" type="ORF">EJ06DRAFT_127135</name>
</gene>
<evidence type="ECO:0000313" key="2">
    <source>
        <dbReference type="Proteomes" id="UP000799640"/>
    </source>
</evidence>
<dbReference type="EMBL" id="ML996701">
    <property type="protein sequence ID" value="KAF2398190.1"/>
    <property type="molecule type" value="Genomic_DNA"/>
</dbReference>
<accession>A0A6G1HQ98</accession>
<protein>
    <submittedName>
        <fullName evidence="1">Uncharacterized protein</fullName>
    </submittedName>
</protein>
<organism evidence="1 2">
    <name type="scientific">Trichodelitschia bisporula</name>
    <dbReference type="NCBI Taxonomy" id="703511"/>
    <lineage>
        <taxon>Eukaryota</taxon>
        <taxon>Fungi</taxon>
        <taxon>Dikarya</taxon>
        <taxon>Ascomycota</taxon>
        <taxon>Pezizomycotina</taxon>
        <taxon>Dothideomycetes</taxon>
        <taxon>Dothideomycetes incertae sedis</taxon>
        <taxon>Phaeotrichales</taxon>
        <taxon>Phaeotrichaceae</taxon>
        <taxon>Trichodelitschia</taxon>
    </lineage>
</organism>
<dbReference type="AlphaFoldDB" id="A0A6G1HQ98"/>
<dbReference type="Proteomes" id="UP000799640">
    <property type="component" value="Unassembled WGS sequence"/>
</dbReference>
<name>A0A6G1HQ98_9PEZI</name>
<reference evidence="1" key="1">
    <citation type="journal article" date="2020" name="Stud. Mycol.">
        <title>101 Dothideomycetes genomes: a test case for predicting lifestyles and emergence of pathogens.</title>
        <authorList>
            <person name="Haridas S."/>
            <person name="Albert R."/>
            <person name="Binder M."/>
            <person name="Bloem J."/>
            <person name="Labutti K."/>
            <person name="Salamov A."/>
            <person name="Andreopoulos B."/>
            <person name="Baker S."/>
            <person name="Barry K."/>
            <person name="Bills G."/>
            <person name="Bluhm B."/>
            <person name="Cannon C."/>
            <person name="Castanera R."/>
            <person name="Culley D."/>
            <person name="Daum C."/>
            <person name="Ezra D."/>
            <person name="Gonzalez J."/>
            <person name="Henrissat B."/>
            <person name="Kuo A."/>
            <person name="Liang C."/>
            <person name="Lipzen A."/>
            <person name="Lutzoni F."/>
            <person name="Magnuson J."/>
            <person name="Mondo S."/>
            <person name="Nolan M."/>
            <person name="Ohm R."/>
            <person name="Pangilinan J."/>
            <person name="Park H.-J."/>
            <person name="Ramirez L."/>
            <person name="Alfaro M."/>
            <person name="Sun H."/>
            <person name="Tritt A."/>
            <person name="Yoshinaga Y."/>
            <person name="Zwiers L.-H."/>
            <person name="Turgeon B."/>
            <person name="Goodwin S."/>
            <person name="Spatafora J."/>
            <person name="Crous P."/>
            <person name="Grigoriev I."/>
        </authorList>
    </citation>
    <scope>NUCLEOTIDE SEQUENCE</scope>
    <source>
        <strain evidence="1">CBS 262.69</strain>
    </source>
</reference>